<feature type="coiled-coil region" evidence="1">
    <location>
        <begin position="350"/>
        <end position="377"/>
    </location>
</feature>
<gene>
    <name evidence="2" type="ORF">GCM10022212_05050</name>
</gene>
<evidence type="ECO:0000256" key="1">
    <source>
        <dbReference type="SAM" id="Coils"/>
    </source>
</evidence>
<evidence type="ECO:0000313" key="2">
    <source>
        <dbReference type="EMBL" id="GAA4013881.1"/>
    </source>
</evidence>
<name>A0ABP7SMQ9_9BURK</name>
<dbReference type="Proteomes" id="UP001501353">
    <property type="component" value="Unassembled WGS sequence"/>
</dbReference>
<accession>A0ABP7SMQ9</accession>
<keyword evidence="1" id="KW-0175">Coiled coil</keyword>
<dbReference type="EMBL" id="BAAAZE010000003">
    <property type="protein sequence ID" value="GAA4013881.1"/>
    <property type="molecule type" value="Genomic_DNA"/>
</dbReference>
<keyword evidence="3" id="KW-1185">Reference proteome</keyword>
<comment type="caution">
    <text evidence="2">The sequence shown here is derived from an EMBL/GenBank/DDBJ whole genome shotgun (WGS) entry which is preliminary data.</text>
</comment>
<protein>
    <submittedName>
        <fullName evidence="2">Uncharacterized protein</fullName>
    </submittedName>
</protein>
<sequence>MPPSVIGTPVAPADRQGIADWLKNNLPPWLQAMLGITGQGDHAEQAPVQRNERRSAYAADILADDANLWSDGVTLDEAGLQDIVDHPEKHEPDTVRAAQILLNHPGQLAKIIAGANGSNTGRTISPEGLARYSKHVTMQTPPAVNNAAHPSRAWQHSADAAEILAGDDNLWKGKSYLDIGDLKDIVNHPEQHSPDTTHAAKVMLRNLPQFSLADGINTNGARDGEVWRRDLTSFATSVPATVVAPTVAFDTTNQDFMQRALASVAARAQLQQATTMGPFPANMDPMPSMARQSLLADTKLWEGKATLTPQDLANVLLHPTDYAPDTVTAAMYMLTHPEAFHDEDPAVAANTALNGQVNLLQTRLETLQAQLDAETAAALASDNDPTT</sequence>
<reference evidence="3" key="1">
    <citation type="journal article" date="2019" name="Int. J. Syst. Evol. Microbiol.">
        <title>The Global Catalogue of Microorganisms (GCM) 10K type strain sequencing project: providing services to taxonomists for standard genome sequencing and annotation.</title>
        <authorList>
            <consortium name="The Broad Institute Genomics Platform"/>
            <consortium name="The Broad Institute Genome Sequencing Center for Infectious Disease"/>
            <person name="Wu L."/>
            <person name="Ma J."/>
        </authorList>
    </citation>
    <scope>NUCLEOTIDE SEQUENCE [LARGE SCALE GENOMIC DNA]</scope>
    <source>
        <strain evidence="3">JCM 16673</strain>
    </source>
</reference>
<organism evidence="2 3">
    <name type="scientific">Actimicrobium antarcticum</name>
    <dbReference type="NCBI Taxonomy" id="1051899"/>
    <lineage>
        <taxon>Bacteria</taxon>
        <taxon>Pseudomonadati</taxon>
        <taxon>Pseudomonadota</taxon>
        <taxon>Betaproteobacteria</taxon>
        <taxon>Burkholderiales</taxon>
        <taxon>Oxalobacteraceae</taxon>
        <taxon>Actimicrobium</taxon>
    </lineage>
</organism>
<evidence type="ECO:0000313" key="3">
    <source>
        <dbReference type="Proteomes" id="UP001501353"/>
    </source>
</evidence>
<proteinExistence type="predicted"/>